<reference evidence="2 3" key="1">
    <citation type="submission" date="2020-08" db="EMBL/GenBank/DDBJ databases">
        <authorList>
            <person name="Hejnol A."/>
        </authorList>
    </citation>
    <scope>NUCLEOTIDE SEQUENCE [LARGE SCALE GENOMIC DNA]</scope>
</reference>
<dbReference type="Pfam" id="PF02752">
    <property type="entry name" value="Arrestin_C"/>
    <property type="match status" value="1"/>
</dbReference>
<evidence type="ECO:0000313" key="2">
    <source>
        <dbReference type="EMBL" id="CAD5119510.1"/>
    </source>
</evidence>
<comment type="caution">
    <text evidence="2">The sequence shown here is derived from an EMBL/GenBank/DDBJ whole genome shotgun (WGS) entry which is preliminary data.</text>
</comment>
<proteinExistence type="predicted"/>
<feature type="domain" description="Arrestin C-terminal-like" evidence="1">
    <location>
        <begin position="185"/>
        <end position="316"/>
    </location>
</feature>
<dbReference type="AlphaFoldDB" id="A0A7I8VU83"/>
<name>A0A7I8VU83_9ANNE</name>
<accession>A0A7I8VU83</accession>
<sequence>MDLNKFIIERVNPEKSIVIGRPFRLNIVIDTIISLYVKGFEIVLYLEVITNVESINGPHNPDDIIKGRGRIIKSIIDKKYIIRDESEDSLRLLREGETNWQIEFLIPEDNPQTIVTDDSRGSIKYKVECSISNVDDLTRTSCKYLDVISPKSIEIQSKKNYSYTFEYFPNNLINRNGNIKIAFENRNLFLPGSTVNFHGFIHNTSGLKIKKVLVQLISIFKYTFGANFLCYDRQNDKLNAYDTSEHLPSNLELFRGPNWTRETVLSSFEFNDISNGALTNFEEALLVPHDSIPSKVLEGQSLITHDYFIRIETHFQQGVIKHDKKKLINHQVIISNNFNEELEEFPPLYTSPTDCCRLEPLFTC</sequence>
<dbReference type="Gene3D" id="2.60.40.640">
    <property type="match status" value="2"/>
</dbReference>
<evidence type="ECO:0000259" key="1">
    <source>
        <dbReference type="Pfam" id="PF02752"/>
    </source>
</evidence>
<dbReference type="InterPro" id="IPR011022">
    <property type="entry name" value="Arrestin_C-like"/>
</dbReference>
<gene>
    <name evidence="2" type="ORF">DGYR_LOCUS7741</name>
</gene>
<keyword evidence="3" id="KW-1185">Reference proteome</keyword>
<dbReference type="InterPro" id="IPR014752">
    <property type="entry name" value="Arrestin-like_C"/>
</dbReference>
<organism evidence="2 3">
    <name type="scientific">Dimorphilus gyrociliatus</name>
    <dbReference type="NCBI Taxonomy" id="2664684"/>
    <lineage>
        <taxon>Eukaryota</taxon>
        <taxon>Metazoa</taxon>
        <taxon>Spiralia</taxon>
        <taxon>Lophotrochozoa</taxon>
        <taxon>Annelida</taxon>
        <taxon>Polychaeta</taxon>
        <taxon>Polychaeta incertae sedis</taxon>
        <taxon>Dinophilidae</taxon>
        <taxon>Dimorphilus</taxon>
    </lineage>
</organism>
<dbReference type="EMBL" id="CAJFCJ010000010">
    <property type="protein sequence ID" value="CAD5119510.1"/>
    <property type="molecule type" value="Genomic_DNA"/>
</dbReference>
<evidence type="ECO:0000313" key="3">
    <source>
        <dbReference type="Proteomes" id="UP000549394"/>
    </source>
</evidence>
<protein>
    <submittedName>
        <fullName evidence="2">DgyrCDS8113</fullName>
    </submittedName>
</protein>
<dbReference type="Proteomes" id="UP000549394">
    <property type="component" value="Unassembled WGS sequence"/>
</dbReference>